<dbReference type="Proteomes" id="UP000321085">
    <property type="component" value="Unassembled WGS sequence"/>
</dbReference>
<accession>A0A512C182</accession>
<name>A0A512C182_9HYPH</name>
<protein>
    <submittedName>
        <fullName evidence="1">Uncharacterized protein</fullName>
    </submittedName>
</protein>
<reference evidence="1 2" key="1">
    <citation type="submission" date="2019-07" db="EMBL/GenBank/DDBJ databases">
        <title>Whole genome shotgun sequence of Microvirga aerophila NBRC 106136.</title>
        <authorList>
            <person name="Hosoyama A."/>
            <person name="Uohara A."/>
            <person name="Ohji S."/>
            <person name="Ichikawa N."/>
        </authorList>
    </citation>
    <scope>NUCLEOTIDE SEQUENCE [LARGE SCALE GENOMIC DNA]</scope>
    <source>
        <strain evidence="1 2">NBRC 106136</strain>
    </source>
</reference>
<proteinExistence type="predicted"/>
<gene>
    <name evidence="1" type="ORF">MAE02_54930</name>
</gene>
<evidence type="ECO:0000313" key="1">
    <source>
        <dbReference type="EMBL" id="GEO17797.1"/>
    </source>
</evidence>
<organism evidence="1 2">
    <name type="scientific">Microvirga aerophila</name>
    <dbReference type="NCBI Taxonomy" id="670291"/>
    <lineage>
        <taxon>Bacteria</taxon>
        <taxon>Pseudomonadati</taxon>
        <taxon>Pseudomonadota</taxon>
        <taxon>Alphaproteobacteria</taxon>
        <taxon>Hyphomicrobiales</taxon>
        <taxon>Methylobacteriaceae</taxon>
        <taxon>Microvirga</taxon>
    </lineage>
</organism>
<sequence length="57" mass="5997">MEPSAAMSQDMRHIMPGIIPPICMGDIIPGIMPPIGIGDIMLGIMPPIMGIMLPIGI</sequence>
<dbReference type="AlphaFoldDB" id="A0A512C182"/>
<dbReference type="EMBL" id="BJYU01000125">
    <property type="protein sequence ID" value="GEO17797.1"/>
    <property type="molecule type" value="Genomic_DNA"/>
</dbReference>
<comment type="caution">
    <text evidence="1">The sequence shown here is derived from an EMBL/GenBank/DDBJ whole genome shotgun (WGS) entry which is preliminary data.</text>
</comment>
<keyword evidence="2" id="KW-1185">Reference proteome</keyword>
<evidence type="ECO:0000313" key="2">
    <source>
        <dbReference type="Proteomes" id="UP000321085"/>
    </source>
</evidence>